<gene>
    <name evidence="1" type="ORF">FB45DRAFT_1119126</name>
</gene>
<protein>
    <recommendedName>
        <fullName evidence="3">F-box domain-containing protein</fullName>
    </recommendedName>
</protein>
<sequence>MPKQSFVLNPLQRRWDHLLRSNDPPLDAEIPKRLDALDLEINKLRSERDEISDCIQRHSAILAPIRRVPADLLSEIFSLVSFTRLVNGVEEQCAPWSLGLICRSWRYLAIHSPLLWRHIVIPPAGYLSDFSPSMLQEAHFLSQAPALREAAFLSDHIFRHTFHIPWAQITHFRGSFDTEIHLGILTSVQNLVECSVVFGGDPLPPSDNTIALPHLRRLCIADDASVSDRITAPLLEELKMEWDNTLLIPKVLSFVDRSSCHLTRVIVDNFPLDHIHRILHNLKYLILTSSELPHGFWDAMTLSDTQDNHFPHLEFLACHWQETHCINSIHAMMQSRNLQKPGRKALSSRCFNDDDMEYTFEEHPLLKVAHENPQFDVAFLSDSETPDAMGLSWNPYWGAQTLLNICYLKLSFRIR</sequence>
<organism evidence="1 2">
    <name type="scientific">Roridomyces roridus</name>
    <dbReference type="NCBI Taxonomy" id="1738132"/>
    <lineage>
        <taxon>Eukaryota</taxon>
        <taxon>Fungi</taxon>
        <taxon>Dikarya</taxon>
        <taxon>Basidiomycota</taxon>
        <taxon>Agaricomycotina</taxon>
        <taxon>Agaricomycetes</taxon>
        <taxon>Agaricomycetidae</taxon>
        <taxon>Agaricales</taxon>
        <taxon>Marasmiineae</taxon>
        <taxon>Mycenaceae</taxon>
        <taxon>Roridomyces</taxon>
    </lineage>
</organism>
<dbReference type="SUPFAM" id="SSF81383">
    <property type="entry name" value="F-box domain"/>
    <property type="match status" value="1"/>
</dbReference>
<dbReference type="Gene3D" id="1.20.1280.50">
    <property type="match status" value="1"/>
</dbReference>
<comment type="caution">
    <text evidence="1">The sequence shown here is derived from an EMBL/GenBank/DDBJ whole genome shotgun (WGS) entry which is preliminary data.</text>
</comment>
<evidence type="ECO:0000313" key="1">
    <source>
        <dbReference type="EMBL" id="KAJ7611754.1"/>
    </source>
</evidence>
<keyword evidence="2" id="KW-1185">Reference proteome</keyword>
<evidence type="ECO:0008006" key="3">
    <source>
        <dbReference type="Google" id="ProtNLM"/>
    </source>
</evidence>
<reference evidence="1" key="1">
    <citation type="submission" date="2023-03" db="EMBL/GenBank/DDBJ databases">
        <title>Massive genome expansion in bonnet fungi (Mycena s.s.) driven by repeated elements and novel gene families across ecological guilds.</title>
        <authorList>
            <consortium name="Lawrence Berkeley National Laboratory"/>
            <person name="Harder C.B."/>
            <person name="Miyauchi S."/>
            <person name="Viragh M."/>
            <person name="Kuo A."/>
            <person name="Thoen E."/>
            <person name="Andreopoulos B."/>
            <person name="Lu D."/>
            <person name="Skrede I."/>
            <person name="Drula E."/>
            <person name="Henrissat B."/>
            <person name="Morin E."/>
            <person name="Kohler A."/>
            <person name="Barry K."/>
            <person name="LaButti K."/>
            <person name="Morin E."/>
            <person name="Salamov A."/>
            <person name="Lipzen A."/>
            <person name="Mereny Z."/>
            <person name="Hegedus B."/>
            <person name="Baldrian P."/>
            <person name="Stursova M."/>
            <person name="Weitz H."/>
            <person name="Taylor A."/>
            <person name="Grigoriev I.V."/>
            <person name="Nagy L.G."/>
            <person name="Martin F."/>
            <person name="Kauserud H."/>
        </authorList>
    </citation>
    <scope>NUCLEOTIDE SEQUENCE</scope>
    <source>
        <strain evidence="1">9284</strain>
    </source>
</reference>
<proteinExistence type="predicted"/>
<dbReference type="AlphaFoldDB" id="A0AAD7B618"/>
<accession>A0AAD7B618</accession>
<evidence type="ECO:0000313" key="2">
    <source>
        <dbReference type="Proteomes" id="UP001221142"/>
    </source>
</evidence>
<dbReference type="InterPro" id="IPR036047">
    <property type="entry name" value="F-box-like_dom_sf"/>
</dbReference>
<dbReference type="Proteomes" id="UP001221142">
    <property type="component" value="Unassembled WGS sequence"/>
</dbReference>
<dbReference type="EMBL" id="JARKIF010000032">
    <property type="protein sequence ID" value="KAJ7611754.1"/>
    <property type="molecule type" value="Genomic_DNA"/>
</dbReference>
<name>A0AAD7B618_9AGAR</name>